<sequence>MIKFIGFCAVFQFLTGTCLAQQEIPLYTGPIPNAKDTPDEEVRRADFVVSKVSRPTLSVFLPPNGTANGTAVIICPGGGYGVLVIKREGYDVAEAFTKMGITAFVLKYRLPSDVTMRDKSIGPLQDAQQAIKTVRQRAAEWHVDPQKVGIMGFSAGGHLAATAGTHYGKSLIDNPTEISLRPNFMILVYPVISLTEKIGHSGTRGNLLGASPSPEQVKLYSNEEHVESSTPPTFLTHAGDDKVVPVANSLVFYEALQRNGIPTDMHLYAKGDHGYLKTPAFDEWFGRCLHWLRQVELIP</sequence>
<proteinExistence type="predicted"/>
<dbReference type="InterPro" id="IPR029058">
    <property type="entry name" value="AB_hydrolase_fold"/>
</dbReference>
<dbReference type="SUPFAM" id="SSF53474">
    <property type="entry name" value="alpha/beta-Hydrolases"/>
    <property type="match status" value="1"/>
</dbReference>
<evidence type="ECO:0000313" key="3">
    <source>
        <dbReference type="EMBL" id="RAI74445.1"/>
    </source>
</evidence>
<evidence type="ECO:0000259" key="2">
    <source>
        <dbReference type="Pfam" id="PF20434"/>
    </source>
</evidence>
<dbReference type="Pfam" id="PF20434">
    <property type="entry name" value="BD-FAE"/>
    <property type="match status" value="1"/>
</dbReference>
<evidence type="ECO:0000256" key="1">
    <source>
        <dbReference type="ARBA" id="ARBA00022801"/>
    </source>
</evidence>
<keyword evidence="1 3" id="KW-0378">Hydrolase</keyword>
<dbReference type="GO" id="GO:0016787">
    <property type="term" value="F:hydrolase activity"/>
    <property type="evidence" value="ECO:0007669"/>
    <property type="project" value="UniProtKB-KW"/>
</dbReference>
<dbReference type="Proteomes" id="UP000249016">
    <property type="component" value="Unassembled WGS sequence"/>
</dbReference>
<protein>
    <submittedName>
        <fullName evidence="3">Alpha/beta hydrolase</fullName>
    </submittedName>
</protein>
<feature type="domain" description="BD-FAE-like" evidence="2">
    <location>
        <begin position="57"/>
        <end position="256"/>
    </location>
</feature>
<dbReference type="AlphaFoldDB" id="A0A327NHZ7"/>
<dbReference type="InterPro" id="IPR049492">
    <property type="entry name" value="BD-FAE-like_dom"/>
</dbReference>
<reference evidence="3 4" key="1">
    <citation type="submission" date="2018-06" db="EMBL/GenBank/DDBJ databases">
        <title>Spirosoma sp. HMF3257 Genome sequencing and assembly.</title>
        <authorList>
            <person name="Kang H."/>
            <person name="Cha I."/>
            <person name="Kim H."/>
            <person name="Kang J."/>
            <person name="Joh K."/>
        </authorList>
    </citation>
    <scope>NUCLEOTIDE SEQUENCE [LARGE SCALE GENOMIC DNA]</scope>
    <source>
        <strain evidence="3 4">HMF3257</strain>
    </source>
</reference>
<evidence type="ECO:0000313" key="4">
    <source>
        <dbReference type="Proteomes" id="UP000249016"/>
    </source>
</evidence>
<keyword evidence="4" id="KW-1185">Reference proteome</keyword>
<dbReference type="PANTHER" id="PTHR48081:SF6">
    <property type="entry name" value="PEPTIDASE S9 PROLYL OLIGOPEPTIDASE CATALYTIC DOMAIN-CONTAINING PROTEIN"/>
    <property type="match status" value="1"/>
</dbReference>
<dbReference type="RefSeq" id="WP_111341709.1">
    <property type="nucleotide sequence ID" value="NZ_QLII01000001.1"/>
</dbReference>
<dbReference type="OrthoDB" id="9794725at2"/>
<comment type="caution">
    <text evidence="3">The sequence shown here is derived from an EMBL/GenBank/DDBJ whole genome shotgun (WGS) entry which is preliminary data.</text>
</comment>
<gene>
    <name evidence="3" type="ORF">HMF3257_09465</name>
</gene>
<organism evidence="3 4">
    <name type="scientific">Spirosoma telluris</name>
    <dbReference type="NCBI Taxonomy" id="2183553"/>
    <lineage>
        <taxon>Bacteria</taxon>
        <taxon>Pseudomonadati</taxon>
        <taxon>Bacteroidota</taxon>
        <taxon>Cytophagia</taxon>
        <taxon>Cytophagales</taxon>
        <taxon>Cytophagaceae</taxon>
        <taxon>Spirosoma</taxon>
    </lineage>
</organism>
<name>A0A327NHZ7_9BACT</name>
<dbReference type="PANTHER" id="PTHR48081">
    <property type="entry name" value="AB HYDROLASE SUPERFAMILY PROTEIN C4A8.06C"/>
    <property type="match status" value="1"/>
</dbReference>
<dbReference type="Gene3D" id="3.40.50.1820">
    <property type="entry name" value="alpha/beta hydrolase"/>
    <property type="match status" value="1"/>
</dbReference>
<dbReference type="EMBL" id="QLII01000001">
    <property type="protein sequence ID" value="RAI74445.1"/>
    <property type="molecule type" value="Genomic_DNA"/>
</dbReference>
<dbReference type="InterPro" id="IPR050300">
    <property type="entry name" value="GDXG_lipolytic_enzyme"/>
</dbReference>
<accession>A0A327NHZ7</accession>